<keyword evidence="2" id="KW-1185">Reference proteome</keyword>
<accession>A0ACB9UHH3</accession>
<evidence type="ECO:0000313" key="1">
    <source>
        <dbReference type="EMBL" id="KAI4568797.1"/>
    </source>
</evidence>
<dbReference type="Proteomes" id="UP001057279">
    <property type="component" value="Linkage Group LG17"/>
</dbReference>
<sequence length="642" mass="71281">MDPGEAAILDSSPRSFSRLFALPPPLSAAFLGRMNVIDHVRDMAAAGLHSNVRLLSSLLLTMSNNNPELFSPSQKYQLLVYHADSLFHDKEYRNAVSKYTMALQQKKALSKTSKVRPSTGNSASTPQSQCLPSEIEVKYKMAECYTMLKQDKDAIAILDGIPSRQRTPKINMMLANLYKKAGQERPSVTSYKEVLRQCPLALDAILGLLSLSVKGAEVASMTMNVIQTVPNLDWLSVWIKAYAFVHVGDNSRAINTICSLEKKSLLRDNVDLLGSLADLYFRAGDNKNSVLKFEQAQMLDPYLIKGMDVYGYLLAREGRLEDVENLGCRLFNISDQHAEPWVVSGCHSFYSKRYSRALYLGAKAIQLNSNSVQALLLKGAALRNMGRVQEAIIHFREAIRLAPCRLDCYEGLIECYLASNSIREAMVMANNVYKTLGANAQTLTLLATVCLEDPVTQEKAKTLLDKALTQRPDYIKAVVKKAELLSREQKYEDGIALLRNALANQSDCVLHRILGDFLVAVNEYQEAMDQYSIALSLDPNDQKSLEGMQKMEKEESPTDATQEEDVDDMEGSGEEGDLEGSDSEAAQWADQEQWFGMQLCFISLYVSAVGRSVFSSHSLQFARSQFPDQGLNLGHGSGSPEP</sequence>
<name>A0ACB9UHH3_9CETA</name>
<organism evidence="1 2">
    <name type="scientific">Ovis ammon polii x Ovis aries</name>
    <dbReference type="NCBI Taxonomy" id="2918886"/>
    <lineage>
        <taxon>Eukaryota</taxon>
        <taxon>Metazoa</taxon>
        <taxon>Chordata</taxon>
        <taxon>Craniata</taxon>
        <taxon>Vertebrata</taxon>
        <taxon>Euteleostomi</taxon>
        <taxon>Mammalia</taxon>
        <taxon>Eutheria</taxon>
        <taxon>Laurasiatheria</taxon>
        <taxon>Artiodactyla</taxon>
        <taxon>Ruminantia</taxon>
        <taxon>Pecora</taxon>
        <taxon>Bovidae</taxon>
        <taxon>Caprinae</taxon>
        <taxon>Ovis</taxon>
    </lineage>
</organism>
<comment type="caution">
    <text evidence="1">The sequence shown here is derived from an EMBL/GenBank/DDBJ whole genome shotgun (WGS) entry which is preliminary data.</text>
</comment>
<reference evidence="1" key="1">
    <citation type="submission" date="2022-03" db="EMBL/GenBank/DDBJ databases">
        <title>Genomic analyses of argali, domestic sheep and their hybrids provide insights into chromosomal evolution, heterosis and genetic basis of agronomic traits.</title>
        <authorList>
            <person name="Li M."/>
        </authorList>
    </citation>
    <scope>NUCLEOTIDE SEQUENCE</scope>
    <source>
        <strain evidence="1">F1 hybrid</strain>
    </source>
</reference>
<proteinExistence type="predicted"/>
<evidence type="ECO:0000313" key="2">
    <source>
        <dbReference type="Proteomes" id="UP001057279"/>
    </source>
</evidence>
<gene>
    <name evidence="1" type="ORF">MJG53_014415</name>
</gene>
<protein>
    <submittedName>
        <fullName evidence="1">Uncharacterized protein</fullName>
    </submittedName>
</protein>
<dbReference type="EMBL" id="CM043042">
    <property type="protein sequence ID" value="KAI4568797.1"/>
    <property type="molecule type" value="Genomic_DNA"/>
</dbReference>